<feature type="region of interest" description="Disordered" evidence="1">
    <location>
        <begin position="1100"/>
        <end position="1140"/>
    </location>
</feature>
<evidence type="ECO:0000313" key="3">
    <source>
        <dbReference type="Proteomes" id="UP001159363"/>
    </source>
</evidence>
<feature type="compositionally biased region" description="Low complexity" evidence="1">
    <location>
        <begin position="1100"/>
        <end position="1122"/>
    </location>
</feature>
<sequence>MKHFKQLRIENYLGLEKVKLLVPSDEGDIVGWIMCPCCDFGRRKCDVTSGVHFRYRLFTMNGEKGEVWTALNCEALRADEGEASAGMQGRGNGRSPRKPVDQRHRPARFPHVKIRERTRRESNPVRAWWEANIQTCRRVDVAEVSILIGWKIILLASRLSRYCDSSITRLLSKFPLYLELSSTFETKERGVDKVDTSTHIKCASAIKREALNWRVSFSSCRVFLRDFLQRLALLFCREHVFKFATIVGGNPENPTIKSGDTVWHCSSESIVYVQNSVTALDCRRIKEYVALKHLEIHPVIPIKPPYDRVKQCRERKINIKASGRVNRSVNLRVQGQEARERYGRHQHARPAPHRSYAQGVQCFRRGPLIWECVARVARELCVARTFRPRLFVVCSQPRVESWFPAGPPPGMIAAGSASEADKELAVLHCGLLMKRHTSSLSTRTTLLVVALGRASLQFPRFEHCVVEMEQRWNAMTCGNREIPEKPRRPAASSRTIPTCENPGKRFPFSSPLLQNKRIYVLQSPQDSPKLVPLVRRDARLFSHGVQLPLWKHEGRIRGRGDRAVSLLASHQGEPVSVPGRVTPGFSRVGIVPDDATVRWVFSGISRFPRPFIPAPLHTHLISPSFYTAGEGEPTPLTVPQSFLFETLLSQSAPLPFTEELRRTSGRGEPTPLTVPQSFLFETLLSQSVPLPAMEELRRTRGRGEPTPLAVPQSFLFETLLSQSAPLPAMEELRRTRGRWEPTPLAVPQSFLFETLLTQSAPLPAMEELRRTRGRGEPTPLAVPQSFLFETLLSQSAPLPAMEELRRTRGRGEPTPLAVPQSCLFETLLSQSAPLPAMEELRRTRGRGEPTPLAVPQSFLFETLLSQSAPLPFTEELRRTRGRGEPTPLAVPQSFLFETLLSQSAPLPAMEELRRTRGRGEPSPLAVPQSFLFETLLSQSAPLPAMEELRRTRGRGEPTPLAVPQSFLFETLLSQSAPLPAMEELRRTRGRGEPTPLAVPQSCLFETLLSQSAPLPAMEELRRTRGRGEPTPLAVPQSFLFETLLSQSAPLPAMEELRRTRGRGEPTPLAVPQSFLFETLLSQSAPLPFTEELRWSRGRGSRLPSLFPNPSSLKPSSPKCSPSRHGGVKKDKGEGEPTPLTVPQSFLFETLLSQSAPLPATEELRRTRGRGSRLPSLFPNPSSLKPSSPKVLPFPSRRREGEPTPLTVPQSFLFETLLSQSAPLPATEELRWTRGRGEPTPLTVPQSFLFETLLFQSAPLPATEEGEGLGKESAMASVRDPSQHSPGVITERHGKPKSGSPDRESNPGLPECESKRRFLHKNAVFGGPLRANGKRGAGGRADPPFTDPPSFLFETHPGRSYRDKGCTFSILWDCGAGKMMKDVVVGRFEKGGGGGVERVSVADSRIDSACLAEQ</sequence>
<proteinExistence type="predicted"/>
<organism evidence="2 3">
    <name type="scientific">Dryococelus australis</name>
    <dbReference type="NCBI Taxonomy" id="614101"/>
    <lineage>
        <taxon>Eukaryota</taxon>
        <taxon>Metazoa</taxon>
        <taxon>Ecdysozoa</taxon>
        <taxon>Arthropoda</taxon>
        <taxon>Hexapoda</taxon>
        <taxon>Insecta</taxon>
        <taxon>Pterygota</taxon>
        <taxon>Neoptera</taxon>
        <taxon>Polyneoptera</taxon>
        <taxon>Phasmatodea</taxon>
        <taxon>Verophasmatodea</taxon>
        <taxon>Anareolatae</taxon>
        <taxon>Phasmatidae</taxon>
        <taxon>Eurycanthinae</taxon>
        <taxon>Dryococelus</taxon>
    </lineage>
</organism>
<feature type="compositionally biased region" description="Low complexity" evidence="1">
    <location>
        <begin position="1171"/>
        <end position="1194"/>
    </location>
</feature>
<gene>
    <name evidence="2" type="ORF">PR048_031103</name>
</gene>
<protein>
    <submittedName>
        <fullName evidence="2">Uncharacterized protein</fullName>
    </submittedName>
</protein>
<dbReference type="EMBL" id="JARBHB010000015">
    <property type="protein sequence ID" value="KAJ8867302.1"/>
    <property type="molecule type" value="Genomic_DNA"/>
</dbReference>
<evidence type="ECO:0000256" key="1">
    <source>
        <dbReference type="SAM" id="MobiDB-lite"/>
    </source>
</evidence>
<feature type="region of interest" description="Disordered" evidence="1">
    <location>
        <begin position="82"/>
        <end position="104"/>
    </location>
</feature>
<comment type="caution">
    <text evidence="2">The sequence shown here is derived from an EMBL/GenBank/DDBJ whole genome shotgun (WGS) entry which is preliminary data.</text>
</comment>
<evidence type="ECO:0000313" key="2">
    <source>
        <dbReference type="EMBL" id="KAJ8867302.1"/>
    </source>
</evidence>
<name>A0ABQ9G5G6_9NEOP</name>
<keyword evidence="3" id="KW-1185">Reference proteome</keyword>
<feature type="region of interest" description="Disordered" evidence="1">
    <location>
        <begin position="1261"/>
        <end position="1312"/>
    </location>
</feature>
<feature type="region of interest" description="Disordered" evidence="1">
    <location>
        <begin position="1325"/>
        <end position="1347"/>
    </location>
</feature>
<accession>A0ABQ9G5G6</accession>
<dbReference type="Proteomes" id="UP001159363">
    <property type="component" value="Chromosome 14"/>
</dbReference>
<feature type="region of interest" description="Disordered" evidence="1">
    <location>
        <begin position="1157"/>
        <end position="1204"/>
    </location>
</feature>
<reference evidence="2 3" key="1">
    <citation type="submission" date="2023-02" db="EMBL/GenBank/DDBJ databases">
        <title>LHISI_Scaffold_Assembly.</title>
        <authorList>
            <person name="Stuart O.P."/>
            <person name="Cleave R."/>
            <person name="Magrath M.J.L."/>
            <person name="Mikheyev A.S."/>
        </authorList>
    </citation>
    <scope>NUCLEOTIDE SEQUENCE [LARGE SCALE GENOMIC DNA]</scope>
    <source>
        <strain evidence="2">Daus_M_001</strain>
        <tissue evidence="2">Leg muscle</tissue>
    </source>
</reference>